<organism evidence="2 3">
    <name type="scientific">Platanthera zijinensis</name>
    <dbReference type="NCBI Taxonomy" id="2320716"/>
    <lineage>
        <taxon>Eukaryota</taxon>
        <taxon>Viridiplantae</taxon>
        <taxon>Streptophyta</taxon>
        <taxon>Embryophyta</taxon>
        <taxon>Tracheophyta</taxon>
        <taxon>Spermatophyta</taxon>
        <taxon>Magnoliopsida</taxon>
        <taxon>Liliopsida</taxon>
        <taxon>Asparagales</taxon>
        <taxon>Orchidaceae</taxon>
        <taxon>Orchidoideae</taxon>
        <taxon>Orchideae</taxon>
        <taxon>Orchidinae</taxon>
        <taxon>Platanthera</taxon>
    </lineage>
</organism>
<feature type="compositionally biased region" description="Basic residues" evidence="1">
    <location>
        <begin position="88"/>
        <end position="109"/>
    </location>
</feature>
<evidence type="ECO:0000313" key="3">
    <source>
        <dbReference type="Proteomes" id="UP001418222"/>
    </source>
</evidence>
<dbReference type="EMBL" id="JBBWWQ010000012">
    <property type="protein sequence ID" value="KAK8934203.1"/>
    <property type="molecule type" value="Genomic_DNA"/>
</dbReference>
<dbReference type="AlphaFoldDB" id="A0AAP0G281"/>
<comment type="caution">
    <text evidence="2">The sequence shown here is derived from an EMBL/GenBank/DDBJ whole genome shotgun (WGS) entry which is preliminary data.</text>
</comment>
<accession>A0AAP0G281</accession>
<evidence type="ECO:0000313" key="2">
    <source>
        <dbReference type="EMBL" id="KAK8934203.1"/>
    </source>
</evidence>
<gene>
    <name evidence="2" type="ORF">KSP39_PZI014800</name>
</gene>
<feature type="compositionally biased region" description="Basic residues" evidence="1">
    <location>
        <begin position="1"/>
        <end position="14"/>
    </location>
</feature>
<feature type="region of interest" description="Disordered" evidence="1">
    <location>
        <begin position="1"/>
        <end position="140"/>
    </location>
</feature>
<evidence type="ECO:0000256" key="1">
    <source>
        <dbReference type="SAM" id="MobiDB-lite"/>
    </source>
</evidence>
<keyword evidence="3" id="KW-1185">Reference proteome</keyword>
<protein>
    <submittedName>
        <fullName evidence="2">Uncharacterized protein</fullName>
    </submittedName>
</protein>
<reference evidence="2 3" key="1">
    <citation type="journal article" date="2022" name="Nat. Plants">
        <title>Genomes of leafy and leafless Platanthera orchids illuminate the evolution of mycoheterotrophy.</title>
        <authorList>
            <person name="Li M.H."/>
            <person name="Liu K.W."/>
            <person name="Li Z."/>
            <person name="Lu H.C."/>
            <person name="Ye Q.L."/>
            <person name="Zhang D."/>
            <person name="Wang J.Y."/>
            <person name="Li Y.F."/>
            <person name="Zhong Z.M."/>
            <person name="Liu X."/>
            <person name="Yu X."/>
            <person name="Liu D.K."/>
            <person name="Tu X.D."/>
            <person name="Liu B."/>
            <person name="Hao Y."/>
            <person name="Liao X.Y."/>
            <person name="Jiang Y.T."/>
            <person name="Sun W.H."/>
            <person name="Chen J."/>
            <person name="Chen Y.Q."/>
            <person name="Ai Y."/>
            <person name="Zhai J.W."/>
            <person name="Wu S.S."/>
            <person name="Zhou Z."/>
            <person name="Hsiao Y.Y."/>
            <person name="Wu W.L."/>
            <person name="Chen Y.Y."/>
            <person name="Lin Y.F."/>
            <person name="Hsu J.L."/>
            <person name="Li C.Y."/>
            <person name="Wang Z.W."/>
            <person name="Zhao X."/>
            <person name="Zhong W.Y."/>
            <person name="Ma X.K."/>
            <person name="Ma L."/>
            <person name="Huang J."/>
            <person name="Chen G.Z."/>
            <person name="Huang M.Z."/>
            <person name="Huang L."/>
            <person name="Peng D.H."/>
            <person name="Luo Y.B."/>
            <person name="Zou S.Q."/>
            <person name="Chen S.P."/>
            <person name="Lan S."/>
            <person name="Tsai W.C."/>
            <person name="Van de Peer Y."/>
            <person name="Liu Z.J."/>
        </authorList>
    </citation>
    <scope>NUCLEOTIDE SEQUENCE [LARGE SCALE GENOMIC DNA]</scope>
    <source>
        <strain evidence="2">Lor287</strain>
    </source>
</reference>
<sequence length="140" mass="16067">MNHTRWRRERRYPIRTKSGAEEGGEMRPTRLECERQERPVGDLEVAAHPSGSFPADRLVRPASGRRRSRWPEGGVQSPAAGEEELKFAARRRGKGRGRSRRRRTVWIRRSRTDGGRGGPVTGEEERQQPFFLGKIDSFSN</sequence>
<dbReference type="Proteomes" id="UP001418222">
    <property type="component" value="Unassembled WGS sequence"/>
</dbReference>
<name>A0AAP0G281_9ASPA</name>
<feature type="compositionally biased region" description="Basic and acidic residues" evidence="1">
    <location>
        <begin position="18"/>
        <end position="41"/>
    </location>
</feature>
<proteinExistence type="predicted"/>